<dbReference type="EMBL" id="BRZM01000005">
    <property type="protein sequence ID" value="GLD48490.1"/>
    <property type="molecule type" value="Genomic_DNA"/>
</dbReference>
<reference evidence="1" key="1">
    <citation type="submission" date="2022-08" db="EMBL/GenBank/DDBJ databases">
        <title>Genome sequencing of akame (Lates japonicus).</title>
        <authorList>
            <person name="Hashiguchi Y."/>
            <person name="Takahashi H."/>
        </authorList>
    </citation>
    <scope>NUCLEOTIDE SEQUENCE</scope>
    <source>
        <strain evidence="1">Kochi</strain>
    </source>
</reference>
<dbReference type="AlphaFoldDB" id="A0AAD3M6P7"/>
<gene>
    <name evidence="1" type="ORF">AKAME5_000246900</name>
</gene>
<name>A0AAD3M6P7_LATJO</name>
<accession>A0AAD3M6P7</accession>
<organism evidence="1 2">
    <name type="scientific">Lates japonicus</name>
    <name type="common">Japanese lates</name>
    <dbReference type="NCBI Taxonomy" id="270547"/>
    <lineage>
        <taxon>Eukaryota</taxon>
        <taxon>Metazoa</taxon>
        <taxon>Chordata</taxon>
        <taxon>Craniata</taxon>
        <taxon>Vertebrata</taxon>
        <taxon>Euteleostomi</taxon>
        <taxon>Actinopterygii</taxon>
        <taxon>Neopterygii</taxon>
        <taxon>Teleostei</taxon>
        <taxon>Neoteleostei</taxon>
        <taxon>Acanthomorphata</taxon>
        <taxon>Carangaria</taxon>
        <taxon>Carangaria incertae sedis</taxon>
        <taxon>Centropomidae</taxon>
        <taxon>Lates</taxon>
    </lineage>
</organism>
<dbReference type="Proteomes" id="UP001279410">
    <property type="component" value="Unassembled WGS sequence"/>
</dbReference>
<protein>
    <submittedName>
        <fullName evidence="1">Uncharacterized protein</fullName>
    </submittedName>
</protein>
<keyword evidence="2" id="KW-1185">Reference proteome</keyword>
<comment type="caution">
    <text evidence="1">The sequence shown here is derived from an EMBL/GenBank/DDBJ whole genome shotgun (WGS) entry which is preliminary data.</text>
</comment>
<proteinExistence type="predicted"/>
<sequence>MFLFFDLAATKNGSENSLDVGQHTALSNSNSAEQLVQLLIVRQLQVTGMILVFLFVSGSVFSQLWDLSGQVLQAQPPDRRELQRRRAQRIVALSRQPMNAANGELESGTEERVLALSSGFSTSTRRSYHVKTFLLFLVVIYL</sequence>
<evidence type="ECO:0000313" key="2">
    <source>
        <dbReference type="Proteomes" id="UP001279410"/>
    </source>
</evidence>
<evidence type="ECO:0000313" key="1">
    <source>
        <dbReference type="EMBL" id="GLD48490.1"/>
    </source>
</evidence>